<protein>
    <submittedName>
        <fullName evidence="2">Uncharacterized protein</fullName>
    </submittedName>
</protein>
<reference evidence="3" key="2">
    <citation type="submission" date="2015-01" db="EMBL/GenBank/DDBJ databases">
        <title>Evolutionary Origins and Diversification of the Mycorrhizal Mutualists.</title>
        <authorList>
            <consortium name="DOE Joint Genome Institute"/>
            <consortium name="Mycorrhizal Genomics Consortium"/>
            <person name="Kohler A."/>
            <person name="Kuo A."/>
            <person name="Nagy L.G."/>
            <person name="Floudas D."/>
            <person name="Copeland A."/>
            <person name="Barry K.W."/>
            <person name="Cichocki N."/>
            <person name="Veneault-Fourrey C."/>
            <person name="LaButti K."/>
            <person name="Lindquist E.A."/>
            <person name="Lipzen A."/>
            <person name="Lundell T."/>
            <person name="Morin E."/>
            <person name="Murat C."/>
            <person name="Riley R."/>
            <person name="Ohm R."/>
            <person name="Sun H."/>
            <person name="Tunlid A."/>
            <person name="Henrissat B."/>
            <person name="Grigoriev I.V."/>
            <person name="Hibbett D.S."/>
            <person name="Martin F."/>
        </authorList>
    </citation>
    <scope>NUCLEOTIDE SEQUENCE [LARGE SCALE GENOMIC DNA]</scope>
    <source>
        <strain evidence="3">F 1598</strain>
    </source>
</reference>
<feature type="region of interest" description="Disordered" evidence="1">
    <location>
        <begin position="28"/>
        <end position="136"/>
    </location>
</feature>
<gene>
    <name evidence="2" type="ORF">PILCRDRAFT_824502</name>
</gene>
<feature type="compositionally biased region" description="Polar residues" evidence="1">
    <location>
        <begin position="28"/>
        <end position="61"/>
    </location>
</feature>
<dbReference type="Proteomes" id="UP000054166">
    <property type="component" value="Unassembled WGS sequence"/>
</dbReference>
<name>A0A0C3FEB5_PILCF</name>
<feature type="compositionally biased region" description="Polar residues" evidence="1">
    <location>
        <begin position="161"/>
        <end position="170"/>
    </location>
</feature>
<feature type="compositionally biased region" description="Polar residues" evidence="1">
    <location>
        <begin position="74"/>
        <end position="87"/>
    </location>
</feature>
<reference evidence="2 3" key="1">
    <citation type="submission" date="2014-04" db="EMBL/GenBank/DDBJ databases">
        <authorList>
            <consortium name="DOE Joint Genome Institute"/>
            <person name="Kuo A."/>
            <person name="Tarkka M."/>
            <person name="Buscot F."/>
            <person name="Kohler A."/>
            <person name="Nagy L.G."/>
            <person name="Floudas D."/>
            <person name="Copeland A."/>
            <person name="Barry K.W."/>
            <person name="Cichocki N."/>
            <person name="Veneault-Fourrey C."/>
            <person name="LaButti K."/>
            <person name="Lindquist E.A."/>
            <person name="Lipzen A."/>
            <person name="Lundell T."/>
            <person name="Morin E."/>
            <person name="Murat C."/>
            <person name="Sun H."/>
            <person name="Tunlid A."/>
            <person name="Henrissat B."/>
            <person name="Grigoriev I.V."/>
            <person name="Hibbett D.S."/>
            <person name="Martin F."/>
            <person name="Nordberg H.P."/>
            <person name="Cantor M.N."/>
            <person name="Hua S.X."/>
        </authorList>
    </citation>
    <scope>NUCLEOTIDE SEQUENCE [LARGE SCALE GENOMIC DNA]</scope>
    <source>
        <strain evidence="2 3">F 1598</strain>
    </source>
</reference>
<proteinExistence type="predicted"/>
<evidence type="ECO:0000313" key="2">
    <source>
        <dbReference type="EMBL" id="KIM78289.1"/>
    </source>
</evidence>
<evidence type="ECO:0000256" key="1">
    <source>
        <dbReference type="SAM" id="MobiDB-lite"/>
    </source>
</evidence>
<feature type="compositionally biased region" description="Basic and acidic residues" evidence="1">
    <location>
        <begin position="209"/>
        <end position="224"/>
    </location>
</feature>
<evidence type="ECO:0000313" key="3">
    <source>
        <dbReference type="Proteomes" id="UP000054166"/>
    </source>
</evidence>
<dbReference type="HOGENOM" id="CLU_1078130_0_0_1"/>
<dbReference type="OrthoDB" id="2687798at2759"/>
<dbReference type="AlphaFoldDB" id="A0A0C3FEB5"/>
<feature type="compositionally biased region" description="Polar residues" evidence="1">
    <location>
        <begin position="109"/>
        <end position="121"/>
    </location>
</feature>
<feature type="compositionally biased region" description="Basic and acidic residues" evidence="1">
    <location>
        <begin position="177"/>
        <end position="188"/>
    </location>
</feature>
<dbReference type="EMBL" id="KN833017">
    <property type="protein sequence ID" value="KIM78289.1"/>
    <property type="molecule type" value="Genomic_DNA"/>
</dbReference>
<organism evidence="2 3">
    <name type="scientific">Piloderma croceum (strain F 1598)</name>
    <dbReference type="NCBI Taxonomy" id="765440"/>
    <lineage>
        <taxon>Eukaryota</taxon>
        <taxon>Fungi</taxon>
        <taxon>Dikarya</taxon>
        <taxon>Basidiomycota</taxon>
        <taxon>Agaricomycotina</taxon>
        <taxon>Agaricomycetes</taxon>
        <taxon>Agaricomycetidae</taxon>
        <taxon>Atheliales</taxon>
        <taxon>Atheliaceae</taxon>
        <taxon>Piloderma</taxon>
    </lineage>
</organism>
<feature type="region of interest" description="Disordered" evidence="1">
    <location>
        <begin position="151"/>
        <end position="258"/>
    </location>
</feature>
<dbReference type="InParanoid" id="A0A0C3FEB5"/>
<sequence length="258" mass="27661">MQSTRLRILSVSSTRQYQGRLLHTTSRFNSTFKTNGKDSSLSQGHVANPSQSAQRDPQSQWALAGQDQNKNRGSKSSSQMDAASRNSVPKAPGAGKGNPEQVGFVDQVGSASASGNPNTGARGSKKNGSEEAASPGFFNTLKKMLGFKTSYKEVKPGGTGVTRTASTPPDSTRYVGRRRENGKEKGTHTADMATDTSRMLKKKPLLGDQNEHLTHKKEGNRDSGKGNAAEEPVLPSQRRARKSEGEDEAKRFPSGARG</sequence>
<feature type="compositionally biased region" description="Basic and acidic residues" evidence="1">
    <location>
        <begin position="242"/>
        <end position="251"/>
    </location>
</feature>
<accession>A0A0C3FEB5</accession>
<keyword evidence="3" id="KW-1185">Reference proteome</keyword>